<name>A0A017T434_9BACT</name>
<evidence type="ECO:0008006" key="4">
    <source>
        <dbReference type="Google" id="ProtNLM"/>
    </source>
</evidence>
<reference evidence="2 3" key="1">
    <citation type="submission" date="2013-05" db="EMBL/GenBank/DDBJ databases">
        <title>Genome assembly of Chondromyces apiculatus DSM 436.</title>
        <authorList>
            <person name="Sharma G."/>
            <person name="Khatri I."/>
            <person name="Kaur C."/>
            <person name="Mayilraj S."/>
            <person name="Subramanian S."/>
        </authorList>
    </citation>
    <scope>NUCLEOTIDE SEQUENCE [LARGE SCALE GENOMIC DNA]</scope>
    <source>
        <strain evidence="2 3">DSM 436</strain>
    </source>
</reference>
<proteinExistence type="predicted"/>
<evidence type="ECO:0000256" key="1">
    <source>
        <dbReference type="SAM" id="SignalP"/>
    </source>
</evidence>
<dbReference type="AlphaFoldDB" id="A0A017T434"/>
<feature type="signal peptide" evidence="1">
    <location>
        <begin position="1"/>
        <end position="22"/>
    </location>
</feature>
<keyword evidence="1" id="KW-0732">Signal</keyword>
<evidence type="ECO:0000313" key="2">
    <source>
        <dbReference type="EMBL" id="EYF03767.1"/>
    </source>
</evidence>
<keyword evidence="3" id="KW-1185">Reference proteome</keyword>
<comment type="caution">
    <text evidence="2">The sequence shown here is derived from an EMBL/GenBank/DDBJ whole genome shotgun (WGS) entry which is preliminary data.</text>
</comment>
<dbReference type="Proteomes" id="UP000019678">
    <property type="component" value="Unassembled WGS sequence"/>
</dbReference>
<accession>A0A017T434</accession>
<sequence length="187" mass="19999">MLGRGGAAVIALLTLAGMPAEAAAEGASEPRVRATLPWVATQLVPSAEWLVSNAGVRFGARWQVTPLLYSFGIDPRLSPWRVLVAEPIVRHAGSVELYGSPAYLAGGGTLGNRWLLRAGVRAYLPILDRGEYLSMSVGGAALYHRDQAGMAYEAGLYTLFGFLGVQVSHVPTPGLRMTTVTLNVRYF</sequence>
<gene>
    <name evidence="2" type="ORF">CAP_5197</name>
</gene>
<protein>
    <recommendedName>
        <fullName evidence="4">Acyloxyacyl hydrolase</fullName>
    </recommendedName>
</protein>
<dbReference type="STRING" id="1192034.CAP_5197"/>
<feature type="chain" id="PRO_5001499929" description="Acyloxyacyl hydrolase" evidence="1">
    <location>
        <begin position="23"/>
        <end position="187"/>
    </location>
</feature>
<evidence type="ECO:0000313" key="3">
    <source>
        <dbReference type="Proteomes" id="UP000019678"/>
    </source>
</evidence>
<organism evidence="2 3">
    <name type="scientific">Chondromyces apiculatus DSM 436</name>
    <dbReference type="NCBI Taxonomy" id="1192034"/>
    <lineage>
        <taxon>Bacteria</taxon>
        <taxon>Pseudomonadati</taxon>
        <taxon>Myxococcota</taxon>
        <taxon>Polyangia</taxon>
        <taxon>Polyangiales</taxon>
        <taxon>Polyangiaceae</taxon>
        <taxon>Chondromyces</taxon>
    </lineage>
</organism>
<dbReference type="EMBL" id="ASRX01000042">
    <property type="protein sequence ID" value="EYF03767.1"/>
    <property type="molecule type" value="Genomic_DNA"/>
</dbReference>